<feature type="domain" description="Mga helix-turn-helix" evidence="1">
    <location>
        <begin position="76"/>
        <end position="157"/>
    </location>
</feature>
<name>A0ABV4DPN0_9LACO</name>
<dbReference type="Pfam" id="PF05043">
    <property type="entry name" value="Mga"/>
    <property type="match status" value="1"/>
</dbReference>
<proteinExistence type="predicted"/>
<sequence length="484" mass="56738">MHNEQLFDHKSLQIYSLLMELHLKNNHLSKTELCTCLKITAPTLTQLIEHINSFDPHILTVTRHEVILELPYKSSTITNLNHTLLATSPKFQLLDTYFKHSYLTREEAAQQLNISLTSINKLVGECNTLLKEFKLELKQNMVRGLGIQYFYFYYNFYWNNPHIGNGLDNIVLSDHGFKDFASTKLNCDLNIIQVQQISLWLSLLSAKHELLQKYFVHEERPENFYAIRETPLFQMLLTYFKQNWTYLNVSIIEYYSYLTFIFLNIHNVIYYPITEINSLFVGSECQQLLEQVTTILTNSYSFNDNFISLRSSLYFTINKLLLLDGYYYAYDVLVLKNSARKTQPFEEKVIQEILQIPVSLGFKLPAYKLTAIRDNLRMMIYPYKNLKRQALQIGVISQLPIATRYAYITGMQNILNKDHNVVVSDFVAHNHYDLIISDFELTEPQQFHTPILTLDDLNIQSNLTLLEKTIAKLESERYQPLILQ</sequence>
<gene>
    <name evidence="2" type="ORF">AALT52_00580</name>
</gene>
<dbReference type="InterPro" id="IPR007737">
    <property type="entry name" value="Mga_HTH"/>
</dbReference>
<evidence type="ECO:0000313" key="2">
    <source>
        <dbReference type="EMBL" id="MEY8661392.1"/>
    </source>
</evidence>
<organism evidence="2 3">
    <name type="scientific">Ligilactobacillus faecis</name>
    <dbReference type="NCBI Taxonomy" id="762833"/>
    <lineage>
        <taxon>Bacteria</taxon>
        <taxon>Bacillati</taxon>
        <taxon>Bacillota</taxon>
        <taxon>Bacilli</taxon>
        <taxon>Lactobacillales</taxon>
        <taxon>Lactobacillaceae</taxon>
        <taxon>Ligilactobacillus</taxon>
    </lineage>
</organism>
<dbReference type="EMBL" id="JBCLUF010000001">
    <property type="protein sequence ID" value="MEY8661392.1"/>
    <property type="molecule type" value="Genomic_DNA"/>
</dbReference>
<reference evidence="2 3" key="1">
    <citation type="submission" date="2024-03" db="EMBL/GenBank/DDBJ databases">
        <title>Mouse gut bacterial collection (mGBC) of GemPharmatech.</title>
        <authorList>
            <person name="He Y."/>
            <person name="Dong L."/>
            <person name="Wu D."/>
            <person name="Gao X."/>
            <person name="Lin Z."/>
        </authorList>
    </citation>
    <scope>NUCLEOTIDE SEQUENCE [LARGE SCALE GENOMIC DNA]</scope>
    <source>
        <strain evidence="2 3">15-30</strain>
    </source>
</reference>
<dbReference type="Proteomes" id="UP001565236">
    <property type="component" value="Unassembled WGS sequence"/>
</dbReference>
<comment type="caution">
    <text evidence="2">The sequence shown here is derived from an EMBL/GenBank/DDBJ whole genome shotgun (WGS) entry which is preliminary data.</text>
</comment>
<dbReference type="RefSeq" id="WP_369939877.1">
    <property type="nucleotide sequence ID" value="NZ_JBCLUF010000001.1"/>
</dbReference>
<keyword evidence="3" id="KW-1185">Reference proteome</keyword>
<evidence type="ECO:0000259" key="1">
    <source>
        <dbReference type="Pfam" id="PF05043"/>
    </source>
</evidence>
<accession>A0ABV4DPN0</accession>
<protein>
    <submittedName>
        <fullName evidence="2">Helix-turn-helix domain-containing protein</fullName>
    </submittedName>
</protein>
<evidence type="ECO:0000313" key="3">
    <source>
        <dbReference type="Proteomes" id="UP001565236"/>
    </source>
</evidence>